<evidence type="ECO:0000313" key="2">
    <source>
        <dbReference type="EMBL" id="KAF8424768.1"/>
    </source>
</evidence>
<reference evidence="2" key="1">
    <citation type="submission" date="2019-10" db="EMBL/GenBank/DDBJ databases">
        <authorList>
            <consortium name="DOE Joint Genome Institute"/>
            <person name="Kuo A."/>
            <person name="Miyauchi S."/>
            <person name="Kiss E."/>
            <person name="Drula E."/>
            <person name="Kohler A."/>
            <person name="Sanchez-Garcia M."/>
            <person name="Andreopoulos B."/>
            <person name="Barry K.W."/>
            <person name="Bonito G."/>
            <person name="Buee M."/>
            <person name="Carver A."/>
            <person name="Chen C."/>
            <person name="Cichocki N."/>
            <person name="Clum A."/>
            <person name="Culley D."/>
            <person name="Crous P.W."/>
            <person name="Fauchery L."/>
            <person name="Girlanda M."/>
            <person name="Hayes R."/>
            <person name="Keri Z."/>
            <person name="LaButti K."/>
            <person name="Lipzen A."/>
            <person name="Lombard V."/>
            <person name="Magnuson J."/>
            <person name="Maillard F."/>
            <person name="Morin E."/>
            <person name="Murat C."/>
            <person name="Nolan M."/>
            <person name="Ohm R."/>
            <person name="Pangilinan J."/>
            <person name="Pereira M."/>
            <person name="Perotto S."/>
            <person name="Peter M."/>
            <person name="Riley R."/>
            <person name="Sitrit Y."/>
            <person name="Stielow B."/>
            <person name="Szollosi G."/>
            <person name="Zifcakova L."/>
            <person name="Stursova M."/>
            <person name="Spatafora J.W."/>
            <person name="Tedersoo L."/>
            <person name="Vaario L.-M."/>
            <person name="Yamada A."/>
            <person name="Yan M."/>
            <person name="Wang P."/>
            <person name="Xu J."/>
            <person name="Bruns T."/>
            <person name="Baldrian P."/>
            <person name="Vilgalys R."/>
            <person name="Henrissat B."/>
            <person name="Grigoriev I.V."/>
            <person name="Hibbett D."/>
            <person name="Nagy L.G."/>
            <person name="Martin F.M."/>
        </authorList>
    </citation>
    <scope>NUCLEOTIDE SEQUENCE</scope>
    <source>
        <strain evidence="2">BED1</strain>
    </source>
</reference>
<sequence length="80" mass="8984">MTTTCRRPPTLHLLHDDDNTPLPSPYSSNATAATMRPRPPTLPSLWRDALTLTLLPHDDAVTRSRHRCPRPLPTIPPLLM</sequence>
<reference evidence="2" key="2">
    <citation type="journal article" date="2020" name="Nat. Commun.">
        <title>Large-scale genome sequencing of mycorrhizal fungi provides insights into the early evolution of symbiotic traits.</title>
        <authorList>
            <person name="Miyauchi S."/>
            <person name="Kiss E."/>
            <person name="Kuo A."/>
            <person name="Drula E."/>
            <person name="Kohler A."/>
            <person name="Sanchez-Garcia M."/>
            <person name="Morin E."/>
            <person name="Andreopoulos B."/>
            <person name="Barry K.W."/>
            <person name="Bonito G."/>
            <person name="Buee M."/>
            <person name="Carver A."/>
            <person name="Chen C."/>
            <person name="Cichocki N."/>
            <person name="Clum A."/>
            <person name="Culley D."/>
            <person name="Crous P.W."/>
            <person name="Fauchery L."/>
            <person name="Girlanda M."/>
            <person name="Hayes R.D."/>
            <person name="Keri Z."/>
            <person name="LaButti K."/>
            <person name="Lipzen A."/>
            <person name="Lombard V."/>
            <person name="Magnuson J."/>
            <person name="Maillard F."/>
            <person name="Murat C."/>
            <person name="Nolan M."/>
            <person name="Ohm R.A."/>
            <person name="Pangilinan J."/>
            <person name="Pereira M.F."/>
            <person name="Perotto S."/>
            <person name="Peter M."/>
            <person name="Pfister S."/>
            <person name="Riley R."/>
            <person name="Sitrit Y."/>
            <person name="Stielow J.B."/>
            <person name="Szollosi G."/>
            <person name="Zifcakova L."/>
            <person name="Stursova M."/>
            <person name="Spatafora J.W."/>
            <person name="Tedersoo L."/>
            <person name="Vaario L.M."/>
            <person name="Yamada A."/>
            <person name="Yan M."/>
            <person name="Wang P."/>
            <person name="Xu J."/>
            <person name="Bruns T."/>
            <person name="Baldrian P."/>
            <person name="Vilgalys R."/>
            <person name="Dunand C."/>
            <person name="Henrissat B."/>
            <person name="Grigoriev I.V."/>
            <person name="Hibbett D."/>
            <person name="Nagy L.G."/>
            <person name="Martin F.M."/>
        </authorList>
    </citation>
    <scope>NUCLEOTIDE SEQUENCE</scope>
    <source>
        <strain evidence="2">BED1</strain>
    </source>
</reference>
<evidence type="ECO:0000313" key="3">
    <source>
        <dbReference type="Proteomes" id="UP001194468"/>
    </source>
</evidence>
<organism evidence="2 3">
    <name type="scientific">Boletus edulis BED1</name>
    <dbReference type="NCBI Taxonomy" id="1328754"/>
    <lineage>
        <taxon>Eukaryota</taxon>
        <taxon>Fungi</taxon>
        <taxon>Dikarya</taxon>
        <taxon>Basidiomycota</taxon>
        <taxon>Agaricomycotina</taxon>
        <taxon>Agaricomycetes</taxon>
        <taxon>Agaricomycetidae</taxon>
        <taxon>Boletales</taxon>
        <taxon>Boletineae</taxon>
        <taxon>Boletaceae</taxon>
        <taxon>Boletoideae</taxon>
        <taxon>Boletus</taxon>
    </lineage>
</organism>
<dbReference type="AlphaFoldDB" id="A0AAD4BFA5"/>
<gene>
    <name evidence="2" type="ORF">L210DRAFT_3568040</name>
</gene>
<dbReference type="Proteomes" id="UP001194468">
    <property type="component" value="Unassembled WGS sequence"/>
</dbReference>
<accession>A0AAD4BFA5</accession>
<proteinExistence type="predicted"/>
<protein>
    <submittedName>
        <fullName evidence="2">Uncharacterized protein</fullName>
    </submittedName>
</protein>
<dbReference type="EMBL" id="WHUW01000102">
    <property type="protein sequence ID" value="KAF8424768.1"/>
    <property type="molecule type" value="Genomic_DNA"/>
</dbReference>
<evidence type="ECO:0000256" key="1">
    <source>
        <dbReference type="SAM" id="MobiDB-lite"/>
    </source>
</evidence>
<feature type="region of interest" description="Disordered" evidence="1">
    <location>
        <begin position="1"/>
        <end position="42"/>
    </location>
</feature>
<comment type="caution">
    <text evidence="2">The sequence shown here is derived from an EMBL/GenBank/DDBJ whole genome shotgun (WGS) entry which is preliminary data.</text>
</comment>
<keyword evidence="3" id="KW-1185">Reference proteome</keyword>
<name>A0AAD4BFA5_BOLED</name>